<dbReference type="Gene3D" id="1.25.40.20">
    <property type="entry name" value="Ankyrin repeat-containing domain"/>
    <property type="match status" value="1"/>
</dbReference>
<accession>A0A1R2CKQ3</accession>
<dbReference type="InterPro" id="IPR036770">
    <property type="entry name" value="Ankyrin_rpt-contain_sf"/>
</dbReference>
<sequence>MGNCQKEKISAVGIQDKIFSAIKSGVYRRFTSIVDFAKLTIGIEALDNLRMKHKRITTNPIGLCLLLGCTDMFKYFLNCGCNTLEMEKCFSITQFNSIEYICRQGFHEILKVYLPIALTANVFSNKTSTNSYSMILSGSYNIKSEMLPIHLACHNGHSEIISFLFNYFKNYDNIPREYDIESLEENTGENCALIACREGHFDIVKYLYTVCNANFHIINNFNENAIIVTIAGMNKNPHYKFVDILQYLVEDIKVDVKYMYEEAIVLAKSRPIYNYLSGKLKKIGIIAERKNFDDISYEYRKKGDDEFEEPPERLFSESFIQESKYDDMRSALSSIHESVNSNDFKDSQIF</sequence>
<protein>
    <submittedName>
        <fullName evidence="3">Uncharacterized protein</fullName>
    </submittedName>
</protein>
<comment type="caution">
    <text evidence="3">The sequence shown here is derived from an EMBL/GenBank/DDBJ whole genome shotgun (WGS) entry which is preliminary data.</text>
</comment>
<gene>
    <name evidence="3" type="ORF">SteCoe_8276</name>
</gene>
<dbReference type="AlphaFoldDB" id="A0A1R2CKQ3"/>
<dbReference type="PANTHER" id="PTHR24188">
    <property type="entry name" value="ANKYRIN REPEAT PROTEIN"/>
    <property type="match status" value="1"/>
</dbReference>
<dbReference type="PANTHER" id="PTHR24188:SF29">
    <property type="entry name" value="GH09064P"/>
    <property type="match status" value="1"/>
</dbReference>
<dbReference type="EMBL" id="MPUH01000123">
    <property type="protein sequence ID" value="OMJ89571.1"/>
    <property type="molecule type" value="Genomic_DNA"/>
</dbReference>
<dbReference type="SUPFAM" id="SSF48403">
    <property type="entry name" value="Ankyrin repeat"/>
    <property type="match status" value="1"/>
</dbReference>
<evidence type="ECO:0000313" key="4">
    <source>
        <dbReference type="Proteomes" id="UP000187209"/>
    </source>
</evidence>
<dbReference type="OrthoDB" id="10057496at2759"/>
<proteinExistence type="predicted"/>
<keyword evidence="4" id="KW-1185">Reference proteome</keyword>
<name>A0A1R2CKQ3_9CILI</name>
<evidence type="ECO:0000256" key="1">
    <source>
        <dbReference type="ARBA" id="ARBA00022737"/>
    </source>
</evidence>
<organism evidence="3 4">
    <name type="scientific">Stentor coeruleus</name>
    <dbReference type="NCBI Taxonomy" id="5963"/>
    <lineage>
        <taxon>Eukaryota</taxon>
        <taxon>Sar</taxon>
        <taxon>Alveolata</taxon>
        <taxon>Ciliophora</taxon>
        <taxon>Postciliodesmatophora</taxon>
        <taxon>Heterotrichea</taxon>
        <taxon>Heterotrichida</taxon>
        <taxon>Stentoridae</taxon>
        <taxon>Stentor</taxon>
    </lineage>
</organism>
<dbReference type="SMART" id="SM00248">
    <property type="entry name" value="ANK"/>
    <property type="match status" value="2"/>
</dbReference>
<dbReference type="Pfam" id="PF12796">
    <property type="entry name" value="Ank_2"/>
    <property type="match status" value="1"/>
</dbReference>
<dbReference type="InterPro" id="IPR002110">
    <property type="entry name" value="Ankyrin_rpt"/>
</dbReference>
<evidence type="ECO:0000256" key="2">
    <source>
        <dbReference type="ARBA" id="ARBA00023043"/>
    </source>
</evidence>
<reference evidence="3 4" key="1">
    <citation type="submission" date="2016-11" db="EMBL/GenBank/DDBJ databases">
        <title>The macronuclear genome of Stentor coeruleus: a giant cell with tiny introns.</title>
        <authorList>
            <person name="Slabodnick M."/>
            <person name="Ruby J.G."/>
            <person name="Reiff S.B."/>
            <person name="Swart E.C."/>
            <person name="Gosai S."/>
            <person name="Prabakaran S."/>
            <person name="Witkowska E."/>
            <person name="Larue G.E."/>
            <person name="Fisher S."/>
            <person name="Freeman R.M."/>
            <person name="Gunawardena J."/>
            <person name="Chu W."/>
            <person name="Stover N.A."/>
            <person name="Gregory B.D."/>
            <person name="Nowacki M."/>
            <person name="Derisi J."/>
            <person name="Roy S.W."/>
            <person name="Marshall W.F."/>
            <person name="Sood P."/>
        </authorList>
    </citation>
    <scope>NUCLEOTIDE SEQUENCE [LARGE SCALE GENOMIC DNA]</scope>
    <source>
        <strain evidence="3">WM001</strain>
    </source>
</reference>
<keyword evidence="2" id="KW-0040">ANK repeat</keyword>
<keyword evidence="1" id="KW-0677">Repeat</keyword>
<dbReference type="Proteomes" id="UP000187209">
    <property type="component" value="Unassembled WGS sequence"/>
</dbReference>
<evidence type="ECO:0000313" key="3">
    <source>
        <dbReference type="EMBL" id="OMJ89571.1"/>
    </source>
</evidence>